<evidence type="ECO:0000313" key="8">
    <source>
        <dbReference type="EMBL" id="KAF7305558.1"/>
    </source>
</evidence>
<evidence type="ECO:0000259" key="7">
    <source>
        <dbReference type="PROSITE" id="PS50850"/>
    </source>
</evidence>
<evidence type="ECO:0000256" key="1">
    <source>
        <dbReference type="ARBA" id="ARBA00004141"/>
    </source>
</evidence>
<dbReference type="PANTHER" id="PTHR42718">
    <property type="entry name" value="MAJOR FACILITATOR SUPERFAMILY MULTIDRUG TRANSPORTER MFSC"/>
    <property type="match status" value="1"/>
</dbReference>
<comment type="subcellular location">
    <subcellularLocation>
        <location evidence="1">Membrane</location>
        <topology evidence="1">Multi-pass membrane protein</topology>
    </subcellularLocation>
</comment>
<keyword evidence="3 6" id="KW-0812">Transmembrane</keyword>
<feature type="transmembrane region" description="Helical" evidence="6">
    <location>
        <begin position="343"/>
        <end position="361"/>
    </location>
</feature>
<dbReference type="GO" id="GO:0016020">
    <property type="term" value="C:membrane"/>
    <property type="evidence" value="ECO:0007669"/>
    <property type="project" value="UniProtKB-SubCell"/>
</dbReference>
<dbReference type="Proteomes" id="UP000613580">
    <property type="component" value="Unassembled WGS sequence"/>
</dbReference>
<feature type="transmembrane region" description="Helical" evidence="6">
    <location>
        <begin position="432"/>
        <end position="458"/>
    </location>
</feature>
<organism evidence="8 9">
    <name type="scientific">Mycena chlorophos</name>
    <name type="common">Agaric fungus</name>
    <name type="synonym">Agaricus chlorophos</name>
    <dbReference type="NCBI Taxonomy" id="658473"/>
    <lineage>
        <taxon>Eukaryota</taxon>
        <taxon>Fungi</taxon>
        <taxon>Dikarya</taxon>
        <taxon>Basidiomycota</taxon>
        <taxon>Agaricomycotina</taxon>
        <taxon>Agaricomycetes</taxon>
        <taxon>Agaricomycetidae</taxon>
        <taxon>Agaricales</taxon>
        <taxon>Marasmiineae</taxon>
        <taxon>Mycenaceae</taxon>
        <taxon>Mycena</taxon>
    </lineage>
</organism>
<feature type="transmembrane region" description="Helical" evidence="6">
    <location>
        <begin position="398"/>
        <end position="420"/>
    </location>
</feature>
<dbReference type="OrthoDB" id="440755at2759"/>
<evidence type="ECO:0000256" key="3">
    <source>
        <dbReference type="ARBA" id="ARBA00022692"/>
    </source>
</evidence>
<dbReference type="InterPro" id="IPR036259">
    <property type="entry name" value="MFS_trans_sf"/>
</dbReference>
<keyword evidence="9" id="KW-1185">Reference proteome</keyword>
<evidence type="ECO:0000256" key="6">
    <source>
        <dbReference type="SAM" id="Phobius"/>
    </source>
</evidence>
<keyword evidence="5 6" id="KW-0472">Membrane</keyword>
<evidence type="ECO:0000256" key="4">
    <source>
        <dbReference type="ARBA" id="ARBA00022989"/>
    </source>
</evidence>
<sequence length="504" mass="53909">MPTPTASIHETKANGAADTGAPALASGSASGLEKQSSNKKLLLLALFCLAFLLDAINSSSLFTSIPTISAQLGITDSRSVWLLAAYQLAFAALLLISGRFSDLYSPKWVFVCGIAMMGVFSLVGGFLRSQIPVITLRALMGGAGALTIPSAQHLIVHMYTTSDAQAKAIAVFGGMGAIGIVLGLFVGALLVTFTSWPWIFYVPAILCGIISICSAILIPRVSHNTDGSRWSQFRRLDLVGVFLFSVGTILLVFAVTSGSIDGWNSARVLVPLVLSIILVISFFLWESRLQDSHAAVPAKIWTYPNFKVLIPLALVPFAWWSTIFLLFSWLWEVVYAWSPITTAAHFLPIALGVFPGLAISIALQSQRKISHKWVIVMGFVLALIGSILLPFGNTSHHYWPFLFPGFLLGTLGCAIIYTTINVDLLANAPVEASGIISALFVCMLQVGGAVGSAIVTSIQTSVQQSNGGPLRFAGRAAGLWFLCAWVGVMGLSAIMLLKKDQNKD</sequence>
<feature type="domain" description="Major facilitator superfamily (MFS) profile" evidence="7">
    <location>
        <begin position="43"/>
        <end position="502"/>
    </location>
</feature>
<dbReference type="InterPro" id="IPR011701">
    <property type="entry name" value="MFS"/>
</dbReference>
<protein>
    <submittedName>
        <fullName evidence="8">MFS general substrate transporter</fullName>
    </submittedName>
</protein>
<feature type="transmembrane region" description="Helical" evidence="6">
    <location>
        <begin position="133"/>
        <end position="156"/>
    </location>
</feature>
<gene>
    <name evidence="8" type="ORF">HMN09_00808700</name>
</gene>
<evidence type="ECO:0000313" key="9">
    <source>
        <dbReference type="Proteomes" id="UP000613580"/>
    </source>
</evidence>
<evidence type="ECO:0000256" key="2">
    <source>
        <dbReference type="ARBA" id="ARBA00022448"/>
    </source>
</evidence>
<dbReference type="EMBL" id="JACAZE010000010">
    <property type="protein sequence ID" value="KAF7305558.1"/>
    <property type="molecule type" value="Genomic_DNA"/>
</dbReference>
<dbReference type="Gene3D" id="1.20.1250.20">
    <property type="entry name" value="MFS general substrate transporter like domains"/>
    <property type="match status" value="2"/>
</dbReference>
<reference evidence="8" key="1">
    <citation type="submission" date="2020-05" db="EMBL/GenBank/DDBJ databases">
        <title>Mycena genomes resolve the evolution of fungal bioluminescence.</title>
        <authorList>
            <person name="Tsai I.J."/>
        </authorList>
    </citation>
    <scope>NUCLEOTIDE SEQUENCE</scope>
    <source>
        <strain evidence="8">110903Hualien_Pintung</strain>
    </source>
</reference>
<comment type="caution">
    <text evidence="8">The sequence shown here is derived from an EMBL/GenBank/DDBJ whole genome shotgun (WGS) entry which is preliminary data.</text>
</comment>
<feature type="transmembrane region" description="Helical" evidence="6">
    <location>
        <begin position="306"/>
        <end position="331"/>
    </location>
</feature>
<feature type="transmembrane region" description="Helical" evidence="6">
    <location>
        <begin position="198"/>
        <end position="218"/>
    </location>
</feature>
<feature type="transmembrane region" description="Helical" evidence="6">
    <location>
        <begin position="79"/>
        <end position="96"/>
    </location>
</feature>
<proteinExistence type="predicted"/>
<dbReference type="AlphaFoldDB" id="A0A8H6SUL5"/>
<dbReference type="PANTHER" id="PTHR42718:SF9">
    <property type="entry name" value="MAJOR FACILITATOR SUPERFAMILY MULTIDRUG TRANSPORTER MFSC"/>
    <property type="match status" value="1"/>
</dbReference>
<keyword evidence="2" id="KW-0813">Transport</keyword>
<feature type="transmembrane region" description="Helical" evidence="6">
    <location>
        <begin position="373"/>
        <end position="392"/>
    </location>
</feature>
<feature type="transmembrane region" description="Helical" evidence="6">
    <location>
        <begin position="168"/>
        <end position="192"/>
    </location>
</feature>
<keyword evidence="4 6" id="KW-1133">Transmembrane helix</keyword>
<feature type="transmembrane region" description="Helical" evidence="6">
    <location>
        <begin position="478"/>
        <end position="497"/>
    </location>
</feature>
<dbReference type="SUPFAM" id="SSF103473">
    <property type="entry name" value="MFS general substrate transporter"/>
    <property type="match status" value="1"/>
</dbReference>
<name>A0A8H6SUL5_MYCCL</name>
<dbReference type="PROSITE" id="PS50850">
    <property type="entry name" value="MFS"/>
    <property type="match status" value="1"/>
</dbReference>
<dbReference type="GO" id="GO:0022857">
    <property type="term" value="F:transmembrane transporter activity"/>
    <property type="evidence" value="ECO:0007669"/>
    <property type="project" value="InterPro"/>
</dbReference>
<dbReference type="InterPro" id="IPR020846">
    <property type="entry name" value="MFS_dom"/>
</dbReference>
<feature type="transmembrane region" description="Helical" evidence="6">
    <location>
        <begin position="238"/>
        <end position="260"/>
    </location>
</feature>
<feature type="transmembrane region" description="Helical" evidence="6">
    <location>
        <begin position="266"/>
        <end position="285"/>
    </location>
</feature>
<evidence type="ECO:0000256" key="5">
    <source>
        <dbReference type="ARBA" id="ARBA00023136"/>
    </source>
</evidence>
<accession>A0A8H6SUL5</accession>
<feature type="transmembrane region" description="Helical" evidence="6">
    <location>
        <begin position="41"/>
        <end position="59"/>
    </location>
</feature>
<dbReference type="PRINTS" id="PR01036">
    <property type="entry name" value="TCRTETB"/>
</dbReference>
<dbReference type="Pfam" id="PF07690">
    <property type="entry name" value="MFS_1"/>
    <property type="match status" value="1"/>
</dbReference>
<feature type="transmembrane region" description="Helical" evidence="6">
    <location>
        <begin position="108"/>
        <end position="127"/>
    </location>
</feature>